<dbReference type="Proteomes" id="UP001059596">
    <property type="component" value="Unassembled WGS sequence"/>
</dbReference>
<name>A0A9Q0BTQ0_9MUSC</name>
<organism evidence="2 3">
    <name type="scientific">Drosophila gunungcola</name>
    <name type="common">fruit fly</name>
    <dbReference type="NCBI Taxonomy" id="103775"/>
    <lineage>
        <taxon>Eukaryota</taxon>
        <taxon>Metazoa</taxon>
        <taxon>Ecdysozoa</taxon>
        <taxon>Arthropoda</taxon>
        <taxon>Hexapoda</taxon>
        <taxon>Insecta</taxon>
        <taxon>Pterygota</taxon>
        <taxon>Neoptera</taxon>
        <taxon>Endopterygota</taxon>
        <taxon>Diptera</taxon>
        <taxon>Brachycera</taxon>
        <taxon>Muscomorpha</taxon>
        <taxon>Ephydroidea</taxon>
        <taxon>Drosophilidae</taxon>
        <taxon>Drosophila</taxon>
        <taxon>Sophophora</taxon>
    </lineage>
</organism>
<sequence length="230" mass="23820">MDVAAFGAQGGLAGAQRDDGHIAGHLEGVGVGGGVGGAGAAPAVEIGGASGHHSGCGQRYGGHSGGPHKGGGRVDQSDVVGNGSTRVQIVDHEVGDAPRLRGAGCSGHRVAARHQGAPHHLVAVGQAVGGRYQPVGIQDASRAVVGATVLHGHRVGSTVRRRRTAAHDTPLRLANGHTGHLAQAQDQRDHTGQRCLLSVRYHSFRGTVYIGLYRGRFKLIRDTKFRQRQQ</sequence>
<accession>A0A9Q0BTQ0</accession>
<evidence type="ECO:0000256" key="1">
    <source>
        <dbReference type="SAM" id="MobiDB-lite"/>
    </source>
</evidence>
<keyword evidence="3" id="KW-1185">Reference proteome</keyword>
<dbReference type="AlphaFoldDB" id="A0A9Q0BTQ0"/>
<evidence type="ECO:0000313" key="2">
    <source>
        <dbReference type="EMBL" id="KAI8043459.1"/>
    </source>
</evidence>
<dbReference type="EMBL" id="JAMKOV010000002">
    <property type="protein sequence ID" value="KAI8043459.1"/>
    <property type="molecule type" value="Genomic_DNA"/>
</dbReference>
<feature type="compositionally biased region" description="Gly residues" evidence="1">
    <location>
        <begin position="58"/>
        <end position="69"/>
    </location>
</feature>
<reference evidence="2" key="1">
    <citation type="journal article" date="2023" name="Genome Biol. Evol.">
        <title>Long-read-based Genome Assembly of Drosophila gunungcola Reveals Fewer Chemosensory Genes in Flower-breeding Species.</title>
        <authorList>
            <person name="Negi A."/>
            <person name="Liao B.Y."/>
            <person name="Yeh S.D."/>
        </authorList>
    </citation>
    <scope>NUCLEOTIDE SEQUENCE</scope>
    <source>
        <strain evidence="2">Sukarami</strain>
    </source>
</reference>
<gene>
    <name evidence="2" type="ORF">M5D96_004791</name>
</gene>
<comment type="caution">
    <text evidence="2">The sequence shown here is derived from an EMBL/GenBank/DDBJ whole genome shotgun (WGS) entry which is preliminary data.</text>
</comment>
<evidence type="ECO:0000313" key="3">
    <source>
        <dbReference type="Proteomes" id="UP001059596"/>
    </source>
</evidence>
<feature type="region of interest" description="Disordered" evidence="1">
    <location>
        <begin position="50"/>
        <end position="80"/>
    </location>
</feature>
<feature type="non-terminal residue" evidence="2">
    <location>
        <position position="230"/>
    </location>
</feature>
<protein>
    <submittedName>
        <fullName evidence="2">Uncharacterized protein</fullName>
    </submittedName>
</protein>
<proteinExistence type="predicted"/>